<dbReference type="OMA" id="GTRRWSH"/>
<feature type="domain" description="HTH myb-type" evidence="4">
    <location>
        <begin position="1"/>
        <end position="50"/>
    </location>
</feature>
<evidence type="ECO:0000259" key="4">
    <source>
        <dbReference type="PROSITE" id="PS51294"/>
    </source>
</evidence>
<dbReference type="InterPro" id="IPR017930">
    <property type="entry name" value="Myb_dom"/>
</dbReference>
<keyword evidence="6" id="KW-1185">Reference proteome</keyword>
<dbReference type="AlphaFoldDB" id="A0A0D3IQX9"/>
<dbReference type="eggNOG" id="KOG0048">
    <property type="taxonomic scope" value="Eukaryota"/>
</dbReference>
<organism evidence="5 6">
    <name type="scientific">Emiliania huxleyi (strain CCMP1516)</name>
    <dbReference type="NCBI Taxonomy" id="280463"/>
    <lineage>
        <taxon>Eukaryota</taxon>
        <taxon>Haptista</taxon>
        <taxon>Haptophyta</taxon>
        <taxon>Prymnesiophyceae</taxon>
        <taxon>Isochrysidales</taxon>
        <taxon>Noelaerhabdaceae</taxon>
        <taxon>Emiliania</taxon>
    </lineage>
</organism>
<dbReference type="InterPro" id="IPR050560">
    <property type="entry name" value="MYB_TF"/>
</dbReference>
<feature type="domain" description="HTH myb-type" evidence="4">
    <location>
        <begin position="69"/>
        <end position="108"/>
    </location>
</feature>
<dbReference type="GeneID" id="17259812"/>
<feature type="domain" description="Myb-like" evidence="3">
    <location>
        <begin position="69"/>
        <end position="106"/>
    </location>
</feature>
<dbReference type="SMART" id="SM00717">
    <property type="entry name" value="SANT"/>
    <property type="match status" value="2"/>
</dbReference>
<evidence type="ECO:0000313" key="6">
    <source>
        <dbReference type="Proteomes" id="UP000013827"/>
    </source>
</evidence>
<keyword evidence="2" id="KW-0238">DNA-binding</keyword>
<dbReference type="HOGENOM" id="CLU_028567_26_4_1"/>
<dbReference type="GO" id="GO:0000981">
    <property type="term" value="F:DNA-binding transcription factor activity, RNA polymerase II-specific"/>
    <property type="evidence" value="ECO:0007669"/>
    <property type="project" value="TreeGrafter"/>
</dbReference>
<evidence type="ECO:0000256" key="2">
    <source>
        <dbReference type="ARBA" id="ARBA00023125"/>
    </source>
</evidence>
<dbReference type="InterPro" id="IPR001005">
    <property type="entry name" value="SANT/Myb"/>
</dbReference>
<dbReference type="FunFam" id="1.10.10.60:FF:000010">
    <property type="entry name" value="Transcriptional activator Myb isoform A"/>
    <property type="match status" value="1"/>
</dbReference>
<dbReference type="GO" id="GO:0005634">
    <property type="term" value="C:nucleus"/>
    <property type="evidence" value="ECO:0007669"/>
    <property type="project" value="TreeGrafter"/>
</dbReference>
<dbReference type="CDD" id="cd00167">
    <property type="entry name" value="SANT"/>
    <property type="match status" value="2"/>
</dbReference>
<dbReference type="Pfam" id="PF00249">
    <property type="entry name" value="Myb_DNA-binding"/>
    <property type="match status" value="1"/>
</dbReference>
<sequence length="108" mass="12370">MVWTPEEDAKLLRMVAQYGPSSWSQIAQHLPGRVGKQCRERWHNHLSPEVKTENFTEEEGGPSPPFPFDRLILQAVAEHGTKWALIVKLIPGRTDNAIKNRWNSATRK</sequence>
<dbReference type="InterPro" id="IPR009057">
    <property type="entry name" value="Homeodomain-like_sf"/>
</dbReference>
<protein>
    <submittedName>
        <fullName evidence="5">Uncharacterized protein</fullName>
    </submittedName>
</protein>
<dbReference type="PROSITE" id="PS51294">
    <property type="entry name" value="HTH_MYB"/>
    <property type="match status" value="2"/>
</dbReference>
<dbReference type="PROSITE" id="PS50090">
    <property type="entry name" value="MYB_LIKE"/>
    <property type="match status" value="2"/>
</dbReference>
<evidence type="ECO:0000313" key="5">
    <source>
        <dbReference type="EnsemblProtists" id="EOD13664"/>
    </source>
</evidence>
<reference evidence="5" key="2">
    <citation type="submission" date="2024-10" db="UniProtKB">
        <authorList>
            <consortium name="EnsemblProtists"/>
        </authorList>
    </citation>
    <scope>IDENTIFICATION</scope>
</reference>
<dbReference type="PANTHER" id="PTHR45614:SF25">
    <property type="entry name" value="MYB PROTEIN"/>
    <property type="match status" value="1"/>
</dbReference>
<keyword evidence="1" id="KW-0677">Repeat</keyword>
<proteinExistence type="predicted"/>
<dbReference type="SUPFAM" id="SSF46689">
    <property type="entry name" value="Homeodomain-like"/>
    <property type="match status" value="1"/>
</dbReference>
<dbReference type="STRING" id="2903.R1DY79"/>
<dbReference type="PANTHER" id="PTHR45614">
    <property type="entry name" value="MYB PROTEIN-RELATED"/>
    <property type="match status" value="1"/>
</dbReference>
<evidence type="ECO:0000256" key="1">
    <source>
        <dbReference type="ARBA" id="ARBA00022737"/>
    </source>
</evidence>
<name>A0A0D3IQX9_EMIH1</name>
<dbReference type="EnsemblProtists" id="EOD13664">
    <property type="protein sequence ID" value="EOD13664"/>
    <property type="gene ID" value="EMIHUDRAFT_76507"/>
</dbReference>
<accession>A0A0D3IQX9</accession>
<evidence type="ECO:0000259" key="3">
    <source>
        <dbReference type="PROSITE" id="PS50090"/>
    </source>
</evidence>
<feature type="domain" description="Myb-like" evidence="3">
    <location>
        <begin position="1"/>
        <end position="46"/>
    </location>
</feature>
<reference evidence="6" key="1">
    <citation type="journal article" date="2013" name="Nature">
        <title>Pan genome of the phytoplankton Emiliania underpins its global distribution.</title>
        <authorList>
            <person name="Read B.A."/>
            <person name="Kegel J."/>
            <person name="Klute M.J."/>
            <person name="Kuo A."/>
            <person name="Lefebvre S.C."/>
            <person name="Maumus F."/>
            <person name="Mayer C."/>
            <person name="Miller J."/>
            <person name="Monier A."/>
            <person name="Salamov A."/>
            <person name="Young J."/>
            <person name="Aguilar M."/>
            <person name="Claverie J.M."/>
            <person name="Frickenhaus S."/>
            <person name="Gonzalez K."/>
            <person name="Herman E.K."/>
            <person name="Lin Y.C."/>
            <person name="Napier J."/>
            <person name="Ogata H."/>
            <person name="Sarno A.F."/>
            <person name="Shmutz J."/>
            <person name="Schroeder D."/>
            <person name="de Vargas C."/>
            <person name="Verret F."/>
            <person name="von Dassow P."/>
            <person name="Valentin K."/>
            <person name="Van de Peer Y."/>
            <person name="Wheeler G."/>
            <person name="Dacks J.B."/>
            <person name="Delwiche C.F."/>
            <person name="Dyhrman S.T."/>
            <person name="Glockner G."/>
            <person name="John U."/>
            <person name="Richards T."/>
            <person name="Worden A.Z."/>
            <person name="Zhang X."/>
            <person name="Grigoriev I.V."/>
            <person name="Allen A.E."/>
            <person name="Bidle K."/>
            <person name="Borodovsky M."/>
            <person name="Bowler C."/>
            <person name="Brownlee C."/>
            <person name="Cock J.M."/>
            <person name="Elias M."/>
            <person name="Gladyshev V.N."/>
            <person name="Groth M."/>
            <person name="Guda C."/>
            <person name="Hadaegh A."/>
            <person name="Iglesias-Rodriguez M.D."/>
            <person name="Jenkins J."/>
            <person name="Jones B.M."/>
            <person name="Lawson T."/>
            <person name="Leese F."/>
            <person name="Lindquist E."/>
            <person name="Lobanov A."/>
            <person name="Lomsadze A."/>
            <person name="Malik S.B."/>
            <person name="Marsh M.E."/>
            <person name="Mackinder L."/>
            <person name="Mock T."/>
            <person name="Mueller-Roeber B."/>
            <person name="Pagarete A."/>
            <person name="Parker M."/>
            <person name="Probert I."/>
            <person name="Quesneville H."/>
            <person name="Raines C."/>
            <person name="Rensing S.A."/>
            <person name="Riano-Pachon D.M."/>
            <person name="Richier S."/>
            <person name="Rokitta S."/>
            <person name="Shiraiwa Y."/>
            <person name="Soanes D.M."/>
            <person name="van der Giezen M."/>
            <person name="Wahlund T.M."/>
            <person name="Williams B."/>
            <person name="Wilson W."/>
            <person name="Wolfe G."/>
            <person name="Wurch L.L."/>
        </authorList>
    </citation>
    <scope>NUCLEOTIDE SEQUENCE</scope>
</reference>
<dbReference type="GO" id="GO:0000978">
    <property type="term" value="F:RNA polymerase II cis-regulatory region sequence-specific DNA binding"/>
    <property type="evidence" value="ECO:0007669"/>
    <property type="project" value="TreeGrafter"/>
</dbReference>
<dbReference type="Gene3D" id="1.10.10.60">
    <property type="entry name" value="Homeodomain-like"/>
    <property type="match status" value="2"/>
</dbReference>
<dbReference type="RefSeq" id="XP_005766093.1">
    <property type="nucleotide sequence ID" value="XM_005766036.1"/>
</dbReference>
<dbReference type="Proteomes" id="UP000013827">
    <property type="component" value="Unassembled WGS sequence"/>
</dbReference>
<dbReference type="Pfam" id="PF13921">
    <property type="entry name" value="Myb_DNA-bind_6"/>
    <property type="match status" value="1"/>
</dbReference>
<dbReference type="KEGG" id="ehx:EMIHUDRAFT_76507"/>
<dbReference type="PaxDb" id="2903-EOD13664"/>